<proteinExistence type="predicted"/>
<evidence type="ECO:0000313" key="2">
    <source>
        <dbReference type="Proteomes" id="UP001168821"/>
    </source>
</evidence>
<organism evidence="1 2">
    <name type="scientific">Zophobas morio</name>
    <dbReference type="NCBI Taxonomy" id="2755281"/>
    <lineage>
        <taxon>Eukaryota</taxon>
        <taxon>Metazoa</taxon>
        <taxon>Ecdysozoa</taxon>
        <taxon>Arthropoda</taxon>
        <taxon>Hexapoda</taxon>
        <taxon>Insecta</taxon>
        <taxon>Pterygota</taxon>
        <taxon>Neoptera</taxon>
        <taxon>Endopterygota</taxon>
        <taxon>Coleoptera</taxon>
        <taxon>Polyphaga</taxon>
        <taxon>Cucujiformia</taxon>
        <taxon>Tenebrionidae</taxon>
        <taxon>Zophobas</taxon>
    </lineage>
</organism>
<reference evidence="1" key="1">
    <citation type="journal article" date="2023" name="G3 (Bethesda)">
        <title>Whole genome assemblies of Zophobas morio and Tenebrio molitor.</title>
        <authorList>
            <person name="Kaur S."/>
            <person name="Stinson S.A."/>
            <person name="diCenzo G.C."/>
        </authorList>
    </citation>
    <scope>NUCLEOTIDE SEQUENCE</scope>
    <source>
        <strain evidence="1">QUZm001</strain>
    </source>
</reference>
<dbReference type="EMBL" id="JALNTZ010000008">
    <property type="protein sequence ID" value="KAJ3644081.1"/>
    <property type="molecule type" value="Genomic_DNA"/>
</dbReference>
<protein>
    <submittedName>
        <fullName evidence="1">Uncharacterized protein</fullName>
    </submittedName>
</protein>
<comment type="caution">
    <text evidence="1">The sequence shown here is derived from an EMBL/GenBank/DDBJ whole genome shotgun (WGS) entry which is preliminary data.</text>
</comment>
<dbReference type="Proteomes" id="UP001168821">
    <property type="component" value="Unassembled WGS sequence"/>
</dbReference>
<keyword evidence="2" id="KW-1185">Reference proteome</keyword>
<accession>A0AA38HW98</accession>
<sequence length="95" mass="10778">MFGWGLPVRDDFLSTHYQLSLLLTPLSAGARWGVIAPSRTNNRYAPNEYEYDKDEDGSVEKVINNWLETGPDQQVAHSGWIEGNVNDGSEKEIFY</sequence>
<evidence type="ECO:0000313" key="1">
    <source>
        <dbReference type="EMBL" id="KAJ3644081.1"/>
    </source>
</evidence>
<name>A0AA38HW98_9CUCU</name>
<gene>
    <name evidence="1" type="ORF">Zmor_026754</name>
</gene>
<dbReference type="AlphaFoldDB" id="A0AA38HW98"/>